<gene>
    <name evidence="4" type="ORF">BK123_06930</name>
</gene>
<dbReference type="OrthoDB" id="1683648at2"/>
<dbReference type="AlphaFoldDB" id="A0A1R1B5L3"/>
<dbReference type="InterPro" id="IPR012610">
    <property type="entry name" value="SASP_SspH"/>
</dbReference>
<comment type="similarity">
    <text evidence="2">Belongs to the SspH family.</text>
</comment>
<evidence type="ECO:0000313" key="4">
    <source>
        <dbReference type="EMBL" id="OME94832.1"/>
    </source>
</evidence>
<dbReference type="HAMAP" id="MF_00667">
    <property type="entry name" value="SspH"/>
    <property type="match status" value="1"/>
</dbReference>
<evidence type="ECO:0000256" key="1">
    <source>
        <dbReference type="ARBA" id="ARBA00004288"/>
    </source>
</evidence>
<evidence type="ECO:0000256" key="3">
    <source>
        <dbReference type="ARBA" id="ARBA00022969"/>
    </source>
</evidence>
<dbReference type="NCBIfam" id="TIGR02861">
    <property type="entry name" value="SASP_H"/>
    <property type="match status" value="1"/>
</dbReference>
<dbReference type="GO" id="GO:0030436">
    <property type="term" value="P:asexual sporulation"/>
    <property type="evidence" value="ECO:0007669"/>
    <property type="project" value="InterPro"/>
</dbReference>
<organism evidence="4 5">
    <name type="scientific">Paenibacillus lautus</name>
    <name type="common">Bacillus lautus</name>
    <dbReference type="NCBI Taxonomy" id="1401"/>
    <lineage>
        <taxon>Bacteria</taxon>
        <taxon>Bacillati</taxon>
        <taxon>Bacillota</taxon>
        <taxon>Bacilli</taxon>
        <taxon>Bacillales</taxon>
        <taxon>Paenibacillaceae</taxon>
        <taxon>Paenibacillus</taxon>
    </lineage>
</organism>
<comment type="subcellular location">
    <subcellularLocation>
        <location evidence="1">Spore core</location>
    </subcellularLocation>
</comment>
<keyword evidence="3" id="KW-0749">Sporulation</keyword>
<dbReference type="EMBL" id="MRTF01000002">
    <property type="protein sequence ID" value="OME94832.1"/>
    <property type="molecule type" value="Genomic_DNA"/>
</dbReference>
<reference evidence="4 5" key="1">
    <citation type="submission" date="2016-11" db="EMBL/GenBank/DDBJ databases">
        <title>Paenibacillus species isolates.</title>
        <authorList>
            <person name="Beno S.M."/>
        </authorList>
    </citation>
    <scope>NUCLEOTIDE SEQUENCE [LARGE SCALE GENOMIC DNA]</scope>
    <source>
        <strain evidence="4 5">FSL F4-0100</strain>
    </source>
</reference>
<protein>
    <submittedName>
        <fullName evidence="4">Small, acid-soluble spore protein, H family</fullName>
    </submittedName>
</protein>
<dbReference type="RefSeq" id="WP_076321652.1">
    <property type="nucleotide sequence ID" value="NZ_BOSB01000005.1"/>
</dbReference>
<evidence type="ECO:0000313" key="5">
    <source>
        <dbReference type="Proteomes" id="UP000187074"/>
    </source>
</evidence>
<dbReference type="Proteomes" id="UP000187074">
    <property type="component" value="Unassembled WGS sequence"/>
</dbReference>
<dbReference type="GO" id="GO:0030435">
    <property type="term" value="P:sporulation resulting in formation of a cellular spore"/>
    <property type="evidence" value="ECO:0007669"/>
    <property type="project" value="UniProtKB-KW"/>
</dbReference>
<accession>A0A1R1B5L3</accession>
<dbReference type="STRING" id="1401.BK123_06930"/>
<dbReference type="GO" id="GO:0042601">
    <property type="term" value="C:endospore-forming forespore"/>
    <property type="evidence" value="ECO:0007669"/>
    <property type="project" value="InterPro"/>
</dbReference>
<sequence>MNKQRAIEISESAIMKNVTYQDTPIFIQHVNEDETARVYPIGNSEQEMTVPLSSLTEHP</sequence>
<comment type="caution">
    <text evidence="4">The sequence shown here is derived from an EMBL/GenBank/DDBJ whole genome shotgun (WGS) entry which is preliminary data.</text>
</comment>
<evidence type="ECO:0000256" key="2">
    <source>
        <dbReference type="ARBA" id="ARBA00006573"/>
    </source>
</evidence>
<name>A0A1R1B5L3_PAELA</name>
<proteinExistence type="inferred from homology"/>
<dbReference type="Pfam" id="PF08141">
    <property type="entry name" value="SspH"/>
    <property type="match status" value="1"/>
</dbReference>